<feature type="transmembrane region" description="Helical" evidence="1">
    <location>
        <begin position="191"/>
        <end position="214"/>
    </location>
</feature>
<reference evidence="2 3" key="1">
    <citation type="submission" date="2016-11" db="EMBL/GenBank/DDBJ databases">
        <title>Draft Genome Sequences of Nine Cyanobacterial Strains from Diverse Habitats.</title>
        <authorList>
            <person name="Zhu T."/>
            <person name="Hou S."/>
            <person name="Lu X."/>
            <person name="Hess W.R."/>
        </authorList>
    </citation>
    <scope>NUCLEOTIDE SEQUENCE [LARGE SCALE GENOMIC DNA]</scope>
    <source>
        <strain evidence="2 3">NIES-593</strain>
    </source>
</reference>
<feature type="transmembrane region" description="Helical" evidence="1">
    <location>
        <begin position="97"/>
        <end position="120"/>
    </location>
</feature>
<dbReference type="Proteomes" id="UP000186868">
    <property type="component" value="Unassembled WGS sequence"/>
</dbReference>
<gene>
    <name evidence="2" type="ORF">NIES593_19470</name>
</gene>
<dbReference type="OrthoDB" id="526808at2"/>
<feature type="transmembrane region" description="Helical" evidence="1">
    <location>
        <begin position="481"/>
        <end position="508"/>
    </location>
</feature>
<evidence type="ECO:0008006" key="4">
    <source>
        <dbReference type="Google" id="ProtNLM"/>
    </source>
</evidence>
<feature type="transmembrane region" description="Helical" evidence="1">
    <location>
        <begin position="129"/>
        <end position="147"/>
    </location>
</feature>
<organism evidence="2 3">
    <name type="scientific">Hydrococcus rivularis NIES-593</name>
    <dbReference type="NCBI Taxonomy" id="1921803"/>
    <lineage>
        <taxon>Bacteria</taxon>
        <taxon>Bacillati</taxon>
        <taxon>Cyanobacteriota</taxon>
        <taxon>Cyanophyceae</taxon>
        <taxon>Pleurocapsales</taxon>
        <taxon>Hydrococcaceae</taxon>
        <taxon>Hydrococcus</taxon>
    </lineage>
</organism>
<evidence type="ECO:0000313" key="2">
    <source>
        <dbReference type="EMBL" id="OKH20291.1"/>
    </source>
</evidence>
<keyword evidence="1" id="KW-0812">Transmembrane</keyword>
<accession>A0A1U7H9S4</accession>
<proteinExistence type="predicted"/>
<sequence length="523" mass="58235">MKTAVKIALIALLWISVITSGVLGVDTELRLQMAHAWWTGTEEVSTDMDLSFSVPGRGGERYIFYEVGQSLLMLPSDWLGTQLHQWFPAIDSRELRLIVVSIATFIPLNVAAVVACFWLLRLFNFEKRIAGLASIVWLLGTTFLPYAQMPFQNNQVLLFAIIGYAAALAFVRSRQLRFAVLSGLAISTAPLIRLTSIIHVLTVLLFFVGCMAYQSRDKLKVIRSVGLWIVGFLPLALLGRAIDYIRYGGFWVSGQSLHSQQQAPNSINYFVNPPHVGILGVLFSPAKSIFIYDPLLLPCLVLGIVLWKRLSPFIQWYLVTGLLNLSLHMVITSRLAFWHGDAAWAARYHVTSVHLLLIPLVALFVQHLLSTRGITTWLMRGILTLAILVQFASVAMPITLEVAQEQTSSSGSSPPFRLGTRLTNMACLINSSFSTQCVENLIVSPELEDSKKAELKDLNRINFLPFVIAQKSVGRSGIAKIVPILFAVWGAILALAIWLTVKFCFVLTDFASYGKKHRDRAQF</sequence>
<keyword evidence="1" id="KW-0472">Membrane</keyword>
<dbReference type="RefSeq" id="WP_073601173.1">
    <property type="nucleotide sequence ID" value="NZ_MRCB01000032.1"/>
</dbReference>
<keyword evidence="3" id="KW-1185">Reference proteome</keyword>
<keyword evidence="1" id="KW-1133">Transmembrane helix</keyword>
<dbReference type="EMBL" id="MRCB01000032">
    <property type="protein sequence ID" value="OKH20291.1"/>
    <property type="molecule type" value="Genomic_DNA"/>
</dbReference>
<name>A0A1U7H9S4_9CYAN</name>
<comment type="caution">
    <text evidence="2">The sequence shown here is derived from an EMBL/GenBank/DDBJ whole genome shotgun (WGS) entry which is preliminary data.</text>
</comment>
<dbReference type="AlphaFoldDB" id="A0A1U7H9S4"/>
<protein>
    <recommendedName>
        <fullName evidence="4">Glycosyltransferase RgtA/B/C/D-like domain-containing protein</fullName>
    </recommendedName>
</protein>
<evidence type="ECO:0000256" key="1">
    <source>
        <dbReference type="SAM" id="Phobius"/>
    </source>
</evidence>
<feature type="transmembrane region" description="Helical" evidence="1">
    <location>
        <begin position="226"/>
        <end position="245"/>
    </location>
</feature>
<feature type="transmembrane region" description="Helical" evidence="1">
    <location>
        <begin position="377"/>
        <end position="400"/>
    </location>
</feature>
<evidence type="ECO:0000313" key="3">
    <source>
        <dbReference type="Proteomes" id="UP000186868"/>
    </source>
</evidence>
<dbReference type="STRING" id="1921803.NIES593_19470"/>
<feature type="transmembrane region" description="Helical" evidence="1">
    <location>
        <begin position="344"/>
        <end position="365"/>
    </location>
</feature>
<feature type="transmembrane region" description="Helical" evidence="1">
    <location>
        <begin position="289"/>
        <end position="307"/>
    </location>
</feature>
<feature type="transmembrane region" description="Helical" evidence="1">
    <location>
        <begin position="314"/>
        <end position="338"/>
    </location>
</feature>
<feature type="transmembrane region" description="Helical" evidence="1">
    <location>
        <begin position="153"/>
        <end position="171"/>
    </location>
</feature>